<comment type="subcellular location">
    <subcellularLocation>
        <location evidence="1">Membrane</location>
        <topology evidence="1">Single-pass type II membrane protein</topology>
    </subcellularLocation>
</comment>
<dbReference type="AlphaFoldDB" id="A0A6C0IEV6"/>
<dbReference type="PANTHER" id="PTHR31042:SF150">
    <property type="entry name" value="OS06G0661900 PROTEIN"/>
    <property type="match status" value="1"/>
</dbReference>
<dbReference type="PANTHER" id="PTHR31042">
    <property type="entry name" value="CORE-2/I-BRANCHING BETA-1,6-N-ACETYLGLUCOSAMINYLTRANSFERASE FAMILY PROTEIN-RELATED"/>
    <property type="match status" value="1"/>
</dbReference>
<keyword evidence="2" id="KW-0328">Glycosyltransferase</keyword>
<evidence type="ECO:0000313" key="6">
    <source>
        <dbReference type="EMBL" id="QHT90043.1"/>
    </source>
</evidence>
<organism evidence="6">
    <name type="scientific">viral metagenome</name>
    <dbReference type="NCBI Taxonomy" id="1070528"/>
    <lineage>
        <taxon>unclassified sequences</taxon>
        <taxon>metagenomes</taxon>
        <taxon>organismal metagenomes</taxon>
    </lineage>
</organism>
<dbReference type="Pfam" id="PF02485">
    <property type="entry name" value="Branch"/>
    <property type="match status" value="1"/>
</dbReference>
<evidence type="ECO:0000256" key="4">
    <source>
        <dbReference type="ARBA" id="ARBA00023136"/>
    </source>
</evidence>
<sequence length="266" mass="31262">MSGEIKKIALCFLVYDRIECEALWERWLKSHPDGNKFTLYVHSKFDFQMESEFLRARMNVLADPVPTEWAGFSLVEATQLLFVAAMADSNNYKCVLLSNTCIPVKPVNYIWKFLTCNNLSYIFESKKTERWPRYKELLRVVPHAKISKHHQWIILGRQHIELMHANFHVIKELYTGIRISDESWALTFLQICGLDNEINTHYQSTYTNWHAADIGGHPKLYKEIDTKELKKIVFGEYLFARKFENFAGLTDSMFQLFDEQRAMSES</sequence>
<evidence type="ECO:0008006" key="7">
    <source>
        <dbReference type="Google" id="ProtNLM"/>
    </source>
</evidence>
<evidence type="ECO:0000256" key="2">
    <source>
        <dbReference type="ARBA" id="ARBA00022676"/>
    </source>
</evidence>
<protein>
    <recommendedName>
        <fullName evidence="7">Core-2/I-Branching enzyme</fullName>
    </recommendedName>
</protein>
<dbReference type="GO" id="GO:0016020">
    <property type="term" value="C:membrane"/>
    <property type="evidence" value="ECO:0007669"/>
    <property type="project" value="UniProtKB-SubCell"/>
</dbReference>
<evidence type="ECO:0000256" key="1">
    <source>
        <dbReference type="ARBA" id="ARBA00004606"/>
    </source>
</evidence>
<dbReference type="EMBL" id="MN740152">
    <property type="protein sequence ID" value="QHT90043.1"/>
    <property type="molecule type" value="Genomic_DNA"/>
</dbReference>
<evidence type="ECO:0000256" key="5">
    <source>
        <dbReference type="ARBA" id="ARBA00023180"/>
    </source>
</evidence>
<name>A0A6C0IEV6_9ZZZZ</name>
<keyword evidence="3" id="KW-0808">Transferase</keyword>
<keyword evidence="4" id="KW-0472">Membrane</keyword>
<accession>A0A6C0IEV6</accession>
<dbReference type="GO" id="GO:0016757">
    <property type="term" value="F:glycosyltransferase activity"/>
    <property type="evidence" value="ECO:0007669"/>
    <property type="project" value="UniProtKB-KW"/>
</dbReference>
<evidence type="ECO:0000256" key="3">
    <source>
        <dbReference type="ARBA" id="ARBA00022679"/>
    </source>
</evidence>
<reference evidence="6" key="1">
    <citation type="journal article" date="2020" name="Nature">
        <title>Giant virus diversity and host interactions through global metagenomics.</title>
        <authorList>
            <person name="Schulz F."/>
            <person name="Roux S."/>
            <person name="Paez-Espino D."/>
            <person name="Jungbluth S."/>
            <person name="Walsh D.A."/>
            <person name="Denef V.J."/>
            <person name="McMahon K.D."/>
            <person name="Konstantinidis K.T."/>
            <person name="Eloe-Fadrosh E.A."/>
            <person name="Kyrpides N.C."/>
            <person name="Woyke T."/>
        </authorList>
    </citation>
    <scope>NUCLEOTIDE SEQUENCE</scope>
    <source>
        <strain evidence="6">GVMAG-M-3300023184-62</strain>
    </source>
</reference>
<dbReference type="InterPro" id="IPR003406">
    <property type="entry name" value="Glyco_trans_14"/>
</dbReference>
<proteinExistence type="predicted"/>
<dbReference type="InterPro" id="IPR044174">
    <property type="entry name" value="BC10-like"/>
</dbReference>
<keyword evidence="5" id="KW-0325">Glycoprotein</keyword>